<accession>A0ACB9JMA2</accession>
<organism evidence="1 2">
    <name type="scientific">Smallanthus sonchifolius</name>
    <dbReference type="NCBI Taxonomy" id="185202"/>
    <lineage>
        <taxon>Eukaryota</taxon>
        <taxon>Viridiplantae</taxon>
        <taxon>Streptophyta</taxon>
        <taxon>Embryophyta</taxon>
        <taxon>Tracheophyta</taxon>
        <taxon>Spermatophyta</taxon>
        <taxon>Magnoliopsida</taxon>
        <taxon>eudicotyledons</taxon>
        <taxon>Gunneridae</taxon>
        <taxon>Pentapetalae</taxon>
        <taxon>asterids</taxon>
        <taxon>campanulids</taxon>
        <taxon>Asterales</taxon>
        <taxon>Asteraceae</taxon>
        <taxon>Asteroideae</taxon>
        <taxon>Heliantheae alliance</taxon>
        <taxon>Millerieae</taxon>
        <taxon>Smallanthus</taxon>
    </lineage>
</organism>
<comment type="caution">
    <text evidence="1">The sequence shown here is derived from an EMBL/GenBank/DDBJ whole genome shotgun (WGS) entry which is preliminary data.</text>
</comment>
<evidence type="ECO:0000313" key="1">
    <source>
        <dbReference type="EMBL" id="KAI3820856.1"/>
    </source>
</evidence>
<sequence>MKLPKSELTGSGKMIPNRNRRPCNSSPSIPSSNRWGLTAIEETQFQRRTFGGVRRGAAMGGRPTGDGHLMKKSPQTARQWGIYLMAGRRCDGTEMVVVTGGGGGRRCDGGGARD</sequence>
<reference evidence="1 2" key="2">
    <citation type="journal article" date="2022" name="Mol. Ecol. Resour.">
        <title>The genomes of chicory, endive, great burdock and yacon provide insights into Asteraceae paleo-polyploidization history and plant inulin production.</title>
        <authorList>
            <person name="Fan W."/>
            <person name="Wang S."/>
            <person name="Wang H."/>
            <person name="Wang A."/>
            <person name="Jiang F."/>
            <person name="Liu H."/>
            <person name="Zhao H."/>
            <person name="Xu D."/>
            <person name="Zhang Y."/>
        </authorList>
    </citation>
    <scope>NUCLEOTIDE SEQUENCE [LARGE SCALE GENOMIC DNA]</scope>
    <source>
        <strain evidence="2">cv. Yunnan</strain>
        <tissue evidence="1">Leaves</tissue>
    </source>
</reference>
<keyword evidence="2" id="KW-1185">Reference proteome</keyword>
<proteinExistence type="predicted"/>
<reference evidence="2" key="1">
    <citation type="journal article" date="2022" name="Mol. Ecol. Resour.">
        <title>The genomes of chicory, endive, great burdock and yacon provide insights into Asteraceae palaeo-polyploidization history and plant inulin production.</title>
        <authorList>
            <person name="Fan W."/>
            <person name="Wang S."/>
            <person name="Wang H."/>
            <person name="Wang A."/>
            <person name="Jiang F."/>
            <person name="Liu H."/>
            <person name="Zhao H."/>
            <person name="Xu D."/>
            <person name="Zhang Y."/>
        </authorList>
    </citation>
    <scope>NUCLEOTIDE SEQUENCE [LARGE SCALE GENOMIC DNA]</scope>
    <source>
        <strain evidence="2">cv. Yunnan</strain>
    </source>
</reference>
<protein>
    <submittedName>
        <fullName evidence="1">Uncharacterized protein</fullName>
    </submittedName>
</protein>
<evidence type="ECO:0000313" key="2">
    <source>
        <dbReference type="Proteomes" id="UP001056120"/>
    </source>
</evidence>
<name>A0ACB9JMA2_9ASTR</name>
<gene>
    <name evidence="1" type="ORF">L1987_08406</name>
</gene>
<dbReference type="EMBL" id="CM042020">
    <property type="protein sequence ID" value="KAI3820856.1"/>
    <property type="molecule type" value="Genomic_DNA"/>
</dbReference>
<dbReference type="Proteomes" id="UP001056120">
    <property type="component" value="Linkage Group LG03"/>
</dbReference>